<keyword evidence="3" id="KW-1185">Reference proteome</keyword>
<dbReference type="RefSeq" id="WP_087820629.1">
    <property type="nucleotide sequence ID" value="NZ_FYAH01000002.1"/>
</dbReference>
<gene>
    <name evidence="2" type="ORF">PAQU9191_01857</name>
</gene>
<keyword evidence="1" id="KW-0560">Oxidoreductase</keyword>
<evidence type="ECO:0000313" key="2">
    <source>
        <dbReference type="EMBL" id="SMY16621.1"/>
    </source>
</evidence>
<dbReference type="SUPFAM" id="SSF53720">
    <property type="entry name" value="ALDH-like"/>
    <property type="match status" value="1"/>
</dbReference>
<proteinExistence type="predicted"/>
<dbReference type="AlphaFoldDB" id="A0A1Y6KWW7"/>
<accession>A0A1Y6KWW7</accession>
<dbReference type="EMBL" id="FYAH01000002">
    <property type="protein sequence ID" value="SMY16621.1"/>
    <property type="molecule type" value="Genomic_DNA"/>
</dbReference>
<dbReference type="GO" id="GO:0016491">
    <property type="term" value="F:oxidoreductase activity"/>
    <property type="evidence" value="ECO:0007669"/>
    <property type="project" value="UniProtKB-KW"/>
</dbReference>
<protein>
    <submittedName>
        <fullName evidence="2">Bifunctional proline dehydrogenase/pyrroline-5-carboxylate dehydrogenase</fullName>
    </submittedName>
</protein>
<dbReference type="InterPro" id="IPR016162">
    <property type="entry name" value="Ald_DH_N"/>
</dbReference>
<sequence length="230" mass="24848">MQQTANSLQVLIDNSAVAMRGWNRISFDDRAAILQRWAKQLPMNLGIMVNFQCTNALQYVADTELMPGPTGETNALYCSGRGVFIISVQQGITKEAIVGQLTAALVCGNSVLLCIDDEHYAQQVKQELEQLGCSADVITVVKITQLNGLVNHPQTAGVAYCGDLQTTQHLARQLAQRQGLLAQLVSELDSETLAVIGAQRYCLRFITERTRTINITAVGGNATLLALGSG</sequence>
<reference evidence="3" key="1">
    <citation type="submission" date="2017-06" db="EMBL/GenBank/DDBJ databases">
        <authorList>
            <person name="Rodrigo-Torres L."/>
            <person name="Arahal R. D."/>
            <person name="Lucena T."/>
        </authorList>
    </citation>
    <scope>NUCLEOTIDE SEQUENCE [LARGE SCALE GENOMIC DNA]</scope>
    <source>
        <strain evidence="3">type strain: CECT 9192</strain>
    </source>
</reference>
<dbReference type="Proteomes" id="UP000196485">
    <property type="component" value="Unassembled WGS sequence"/>
</dbReference>
<dbReference type="Gene3D" id="3.40.605.10">
    <property type="entry name" value="Aldehyde Dehydrogenase, Chain A, domain 1"/>
    <property type="match status" value="1"/>
</dbReference>
<evidence type="ECO:0000313" key="3">
    <source>
        <dbReference type="Proteomes" id="UP000196485"/>
    </source>
</evidence>
<evidence type="ECO:0000256" key="1">
    <source>
        <dbReference type="ARBA" id="ARBA00023002"/>
    </source>
</evidence>
<name>A0A1Y6KWW7_9GAMM</name>
<organism evidence="2 3">
    <name type="scientific">Photobacterium aquimaris</name>
    <dbReference type="NCBI Taxonomy" id="512643"/>
    <lineage>
        <taxon>Bacteria</taxon>
        <taxon>Pseudomonadati</taxon>
        <taxon>Pseudomonadota</taxon>
        <taxon>Gammaproteobacteria</taxon>
        <taxon>Vibrionales</taxon>
        <taxon>Vibrionaceae</taxon>
        <taxon>Photobacterium</taxon>
    </lineage>
</organism>
<dbReference type="InterPro" id="IPR016161">
    <property type="entry name" value="Ald_DH/histidinol_DH"/>
</dbReference>